<evidence type="ECO:0000313" key="3">
    <source>
        <dbReference type="Proteomes" id="UP001054801"/>
    </source>
</evidence>
<proteinExistence type="predicted"/>
<dbReference type="InterPro" id="IPR007973">
    <property type="entry name" value="Pilus_assembly_TraE"/>
</dbReference>
<dbReference type="Pfam" id="PF05309">
    <property type="entry name" value="TraE"/>
    <property type="match status" value="1"/>
</dbReference>
<feature type="transmembrane region" description="Helical" evidence="1">
    <location>
        <begin position="20"/>
        <end position="39"/>
    </location>
</feature>
<reference evidence="2" key="1">
    <citation type="journal article" date="2022" name="Microorganisms">
        <title>Two New Species of Filamentous Sulfur Bacteria of the Genus Thiothrix, Thiothrix winogradskyi sp. nov. and 'Candidatus Thiothrix sulfatifontis' sp. nov.</title>
        <authorList>
            <person name="Ravin N.V."/>
            <person name="Rossetti S."/>
            <person name="Beletsky A.V."/>
            <person name="Kadnikov V.V."/>
            <person name="Rudenko T.S."/>
            <person name="Smolyakov D.D."/>
            <person name="Moskvitina M.I."/>
            <person name="Gureeva M.V."/>
            <person name="Mardanov A.V."/>
            <person name="Grabovich M.Y."/>
        </authorList>
    </citation>
    <scope>NUCLEOTIDE SEQUENCE</scope>
    <source>
        <strain evidence="2">CT3</strain>
    </source>
</reference>
<gene>
    <name evidence="2" type="ORF">L2Y54_10300</name>
</gene>
<protein>
    <submittedName>
        <fullName evidence="2">Type IV conjugative transfer system protein TraE</fullName>
    </submittedName>
</protein>
<dbReference type="EMBL" id="CP091244">
    <property type="protein sequence ID" value="UJS26407.1"/>
    <property type="molecule type" value="Genomic_DNA"/>
</dbReference>
<organism evidence="2 3">
    <name type="scientific">Thiothrix winogradskyi</name>
    <dbReference type="NCBI Taxonomy" id="96472"/>
    <lineage>
        <taxon>Bacteria</taxon>
        <taxon>Pseudomonadati</taxon>
        <taxon>Pseudomonadota</taxon>
        <taxon>Gammaproteobacteria</taxon>
        <taxon>Thiotrichales</taxon>
        <taxon>Thiotrichaceae</taxon>
        <taxon>Thiothrix</taxon>
    </lineage>
</organism>
<accession>A0ABY3T3G9</accession>
<keyword evidence="1" id="KW-0812">Transmembrane</keyword>
<dbReference type="RefSeq" id="WP_236501797.1">
    <property type="nucleotide sequence ID" value="NZ_CP091244.1"/>
</dbReference>
<evidence type="ECO:0000256" key="1">
    <source>
        <dbReference type="SAM" id="Phobius"/>
    </source>
</evidence>
<evidence type="ECO:0000313" key="2">
    <source>
        <dbReference type="EMBL" id="UJS26407.1"/>
    </source>
</evidence>
<name>A0ABY3T3G9_9GAMM</name>
<keyword evidence="1" id="KW-0472">Membrane</keyword>
<sequence>MNRDKQIKDVGLVEAEKRRWQLVSFSLLAFMALLVLVLLGKSTSTKTIFIPPNANAAGKPFWVADAGASPDYFQMTADYVAQLALTGDAKNAPYNLDRLLAIAHPALKGALKAQMDAVALKMRKENLTQVFYPLEYTVGDNKPVVAIKGALKTWVGDKLISSRDTLYRMAFSIETGRIYLTEFKEASASDPLNATLKPEAAPNATP</sequence>
<keyword evidence="3" id="KW-1185">Reference proteome</keyword>
<keyword evidence="1" id="KW-1133">Transmembrane helix</keyword>
<dbReference type="Proteomes" id="UP001054801">
    <property type="component" value="Chromosome"/>
</dbReference>